<comment type="caution">
    <text evidence="1">The sequence shown here is derived from an EMBL/GenBank/DDBJ whole genome shotgun (WGS) entry which is preliminary data.</text>
</comment>
<protein>
    <submittedName>
        <fullName evidence="1">Uncharacterized protein</fullName>
    </submittedName>
</protein>
<keyword evidence="2" id="KW-1185">Reference proteome</keyword>
<organism evidence="1 2">
    <name type="scientific">Cladobotryum mycophilum</name>
    <dbReference type="NCBI Taxonomy" id="491253"/>
    <lineage>
        <taxon>Eukaryota</taxon>
        <taxon>Fungi</taxon>
        <taxon>Dikarya</taxon>
        <taxon>Ascomycota</taxon>
        <taxon>Pezizomycotina</taxon>
        <taxon>Sordariomycetes</taxon>
        <taxon>Hypocreomycetidae</taxon>
        <taxon>Hypocreales</taxon>
        <taxon>Hypocreaceae</taxon>
        <taxon>Cladobotryum</taxon>
    </lineage>
</organism>
<evidence type="ECO:0000313" key="1">
    <source>
        <dbReference type="EMBL" id="KAK5987653.1"/>
    </source>
</evidence>
<accession>A0ABR0S660</accession>
<name>A0ABR0S660_9HYPO</name>
<reference evidence="1 2" key="1">
    <citation type="submission" date="2024-01" db="EMBL/GenBank/DDBJ databases">
        <title>Complete genome of Cladobotryum mycophilum ATHUM6906.</title>
        <authorList>
            <person name="Christinaki A.C."/>
            <person name="Myridakis A.I."/>
            <person name="Kouvelis V.N."/>
        </authorList>
    </citation>
    <scope>NUCLEOTIDE SEQUENCE [LARGE SCALE GENOMIC DNA]</scope>
    <source>
        <strain evidence="1 2">ATHUM6906</strain>
    </source>
</reference>
<proteinExistence type="predicted"/>
<sequence length="158" mass="18169">MIPGARDNSDTIQRHLDSLRRIYTEHQSISPDTDPVPQKWPSSYHVDMLSTRLASVARSTLAAQPHKPLDQHLRDEMQRVWISPAFLRSEPNAEQAFRLILAATYTAIMKLGLPVQNAARDWLCDKERVLREQGYEPMKSRSLTNFLQDVGVRYLEQA</sequence>
<gene>
    <name evidence="1" type="ORF">PT974_11785</name>
</gene>
<evidence type="ECO:0000313" key="2">
    <source>
        <dbReference type="Proteomes" id="UP001338125"/>
    </source>
</evidence>
<dbReference type="EMBL" id="JAVFKD010000016">
    <property type="protein sequence ID" value="KAK5987653.1"/>
    <property type="molecule type" value="Genomic_DNA"/>
</dbReference>
<dbReference type="Proteomes" id="UP001338125">
    <property type="component" value="Unassembled WGS sequence"/>
</dbReference>